<dbReference type="CDD" id="cd00167">
    <property type="entry name" value="SANT"/>
    <property type="match status" value="1"/>
</dbReference>
<dbReference type="PROSITE" id="PS51294">
    <property type="entry name" value="HTH_MYB"/>
    <property type="match status" value="1"/>
</dbReference>
<evidence type="ECO:0000313" key="13">
    <source>
        <dbReference type="Proteomes" id="UP000187203"/>
    </source>
</evidence>
<sequence>MVKEAGRKCSHCGHNGHNSRTCNGKGCVKLFGVNISAMDKQQNFMKKSSSLGNLPSHADSNNASSPVEDDHGYLSDGQIHSRKHKAAHERRRGKPWTEEEHRIFLEGLRKLGKGDWRGISKNYVTTRTPTQVASHAQKYFLRQAGNDKKKRRPSLFDMAFKEAKISTASPPGSPSSEISRKILSDNHDDQIKAPSQIVNRFPHLCLDDRPVMSMTASPRFPSYYQGININPSMAGTVLNGQGFPGAKMNPSMPFMHTMNYAGPRYGYNMAKTLGSVAACAPIAHHHPSGIPLPRLVHQHSMFQATAAARASSSAEKDLLELKIGPPQSPKDTSLPSQASIRVI</sequence>
<dbReference type="GO" id="GO:0009723">
    <property type="term" value="P:response to ethylene"/>
    <property type="evidence" value="ECO:0007669"/>
    <property type="project" value="TreeGrafter"/>
</dbReference>
<keyword evidence="6" id="KW-0479">Metal-binding</keyword>
<keyword evidence="3" id="KW-0238">DNA-binding</keyword>
<organism evidence="12 13">
    <name type="scientific">Corchorus olitorius</name>
    <dbReference type="NCBI Taxonomy" id="93759"/>
    <lineage>
        <taxon>Eukaryota</taxon>
        <taxon>Viridiplantae</taxon>
        <taxon>Streptophyta</taxon>
        <taxon>Embryophyta</taxon>
        <taxon>Tracheophyta</taxon>
        <taxon>Spermatophyta</taxon>
        <taxon>Magnoliopsida</taxon>
        <taxon>eudicotyledons</taxon>
        <taxon>Gunneridae</taxon>
        <taxon>Pentapetalae</taxon>
        <taxon>rosids</taxon>
        <taxon>malvids</taxon>
        <taxon>Malvales</taxon>
        <taxon>Malvaceae</taxon>
        <taxon>Grewioideae</taxon>
        <taxon>Apeibeae</taxon>
        <taxon>Corchorus</taxon>
    </lineage>
</organism>
<evidence type="ECO:0000259" key="8">
    <source>
        <dbReference type="PROSITE" id="PS50090"/>
    </source>
</evidence>
<dbReference type="InterPro" id="IPR009057">
    <property type="entry name" value="Homeodomain-like_sf"/>
</dbReference>
<dbReference type="Gene3D" id="1.10.10.60">
    <property type="entry name" value="Homeodomain-like"/>
    <property type="match status" value="1"/>
</dbReference>
<feature type="compositionally biased region" description="Basic residues" evidence="7">
    <location>
        <begin position="80"/>
        <end position="94"/>
    </location>
</feature>
<dbReference type="AlphaFoldDB" id="A0A1R3G2K7"/>
<dbReference type="SUPFAM" id="SSF46689">
    <property type="entry name" value="Homeodomain-like"/>
    <property type="match status" value="1"/>
</dbReference>
<evidence type="ECO:0000256" key="6">
    <source>
        <dbReference type="PROSITE-ProRule" id="PRU00047"/>
    </source>
</evidence>
<evidence type="ECO:0000313" key="12">
    <source>
        <dbReference type="EMBL" id="OMO52250.1"/>
    </source>
</evidence>
<evidence type="ECO:0008006" key="14">
    <source>
        <dbReference type="Google" id="ProtNLM"/>
    </source>
</evidence>
<dbReference type="PANTHER" id="PTHR44191">
    <property type="entry name" value="TRANSCRIPTION FACTOR KUA1"/>
    <property type="match status" value="1"/>
</dbReference>
<evidence type="ECO:0000259" key="11">
    <source>
        <dbReference type="PROSITE" id="PS51294"/>
    </source>
</evidence>
<keyword evidence="5" id="KW-0539">Nucleus</keyword>
<dbReference type="SMART" id="SM00717">
    <property type="entry name" value="SANT"/>
    <property type="match status" value="1"/>
</dbReference>
<name>A0A1R3G2K7_9ROSI</name>
<keyword evidence="13" id="KW-1185">Reference proteome</keyword>
<evidence type="ECO:0000259" key="10">
    <source>
        <dbReference type="PROSITE" id="PS51293"/>
    </source>
</evidence>
<keyword evidence="6" id="KW-0862">Zinc</keyword>
<proteinExistence type="predicted"/>
<dbReference type="PROSITE" id="PS50158">
    <property type="entry name" value="ZF_CCHC"/>
    <property type="match status" value="1"/>
</dbReference>
<dbReference type="PROSITE" id="PS51293">
    <property type="entry name" value="SANT"/>
    <property type="match status" value="1"/>
</dbReference>
<dbReference type="InterPro" id="IPR006447">
    <property type="entry name" value="Myb_dom_plants"/>
</dbReference>
<dbReference type="PANTHER" id="PTHR44191:SF45">
    <property type="entry name" value="TRANSCRIPTION FACTOR MYB1R1-LIKE"/>
    <property type="match status" value="1"/>
</dbReference>
<feature type="region of interest" description="Disordered" evidence="7">
    <location>
        <begin position="47"/>
        <end position="95"/>
    </location>
</feature>
<feature type="domain" description="HTH myb-type" evidence="11">
    <location>
        <begin position="88"/>
        <end position="144"/>
    </location>
</feature>
<evidence type="ECO:0000256" key="2">
    <source>
        <dbReference type="ARBA" id="ARBA00023015"/>
    </source>
</evidence>
<feature type="compositionally biased region" description="Polar residues" evidence="7">
    <location>
        <begin position="47"/>
        <end position="65"/>
    </location>
</feature>
<dbReference type="STRING" id="93759.A0A1R3G2K7"/>
<feature type="domain" description="CCHC-type" evidence="9">
    <location>
        <begin position="7"/>
        <end position="22"/>
    </location>
</feature>
<evidence type="ECO:0000256" key="4">
    <source>
        <dbReference type="ARBA" id="ARBA00023163"/>
    </source>
</evidence>
<dbReference type="GO" id="GO:0008270">
    <property type="term" value="F:zinc ion binding"/>
    <property type="evidence" value="ECO:0007669"/>
    <property type="project" value="UniProtKB-KW"/>
</dbReference>
<evidence type="ECO:0000259" key="9">
    <source>
        <dbReference type="PROSITE" id="PS50158"/>
    </source>
</evidence>
<dbReference type="Proteomes" id="UP000187203">
    <property type="component" value="Unassembled WGS sequence"/>
</dbReference>
<dbReference type="InterPro" id="IPR017884">
    <property type="entry name" value="SANT_dom"/>
</dbReference>
<dbReference type="InterPro" id="IPR001878">
    <property type="entry name" value="Znf_CCHC"/>
</dbReference>
<feature type="domain" description="Myb-like" evidence="8">
    <location>
        <begin position="88"/>
        <end position="140"/>
    </location>
</feature>
<keyword evidence="4" id="KW-0804">Transcription</keyword>
<evidence type="ECO:0000256" key="5">
    <source>
        <dbReference type="ARBA" id="ARBA00023242"/>
    </source>
</evidence>
<feature type="domain" description="SANT" evidence="10">
    <location>
        <begin position="91"/>
        <end position="144"/>
    </location>
</feature>
<feature type="region of interest" description="Disordered" evidence="7">
    <location>
        <begin position="322"/>
        <end position="343"/>
    </location>
</feature>
<evidence type="ECO:0000256" key="7">
    <source>
        <dbReference type="SAM" id="MobiDB-lite"/>
    </source>
</evidence>
<accession>A0A1R3G2K7</accession>
<dbReference type="OrthoDB" id="118550at2759"/>
<feature type="compositionally biased region" description="Polar residues" evidence="7">
    <location>
        <begin position="329"/>
        <end position="343"/>
    </location>
</feature>
<dbReference type="GO" id="GO:0009739">
    <property type="term" value="P:response to gibberellin"/>
    <property type="evidence" value="ECO:0007669"/>
    <property type="project" value="TreeGrafter"/>
</dbReference>
<dbReference type="InterPro" id="IPR052245">
    <property type="entry name" value="Plant_Stress_Dev_TF"/>
</dbReference>
<dbReference type="InterPro" id="IPR001005">
    <property type="entry name" value="SANT/Myb"/>
</dbReference>
<keyword evidence="2" id="KW-0805">Transcription regulation</keyword>
<dbReference type="InterPro" id="IPR017930">
    <property type="entry name" value="Myb_dom"/>
</dbReference>
<dbReference type="PROSITE" id="PS50090">
    <property type="entry name" value="MYB_LIKE"/>
    <property type="match status" value="1"/>
</dbReference>
<comment type="caution">
    <text evidence="12">The sequence shown here is derived from an EMBL/GenBank/DDBJ whole genome shotgun (WGS) entry which is preliminary data.</text>
</comment>
<gene>
    <name evidence="12" type="ORF">COLO4_37329</name>
</gene>
<dbReference type="EMBL" id="AWUE01023878">
    <property type="protein sequence ID" value="OMO52250.1"/>
    <property type="molecule type" value="Genomic_DNA"/>
</dbReference>
<comment type="subcellular location">
    <subcellularLocation>
        <location evidence="1">Nucleus</location>
    </subcellularLocation>
</comment>
<evidence type="ECO:0000256" key="3">
    <source>
        <dbReference type="ARBA" id="ARBA00023125"/>
    </source>
</evidence>
<keyword evidence="6" id="KW-0863">Zinc-finger</keyword>
<dbReference type="Pfam" id="PF00249">
    <property type="entry name" value="Myb_DNA-binding"/>
    <property type="match status" value="1"/>
</dbReference>
<reference evidence="13" key="1">
    <citation type="submission" date="2013-09" db="EMBL/GenBank/DDBJ databases">
        <title>Corchorus olitorius genome sequencing.</title>
        <authorList>
            <person name="Alam M."/>
            <person name="Haque M.S."/>
            <person name="Islam M.S."/>
            <person name="Emdad E.M."/>
            <person name="Islam M.M."/>
            <person name="Ahmed B."/>
            <person name="Halim A."/>
            <person name="Hossen Q.M.M."/>
            <person name="Hossain M.Z."/>
            <person name="Ahmed R."/>
            <person name="Khan M.M."/>
            <person name="Islam R."/>
            <person name="Rashid M.M."/>
            <person name="Khan S.A."/>
            <person name="Rahman M.S."/>
            <person name="Alam M."/>
            <person name="Yahiya A.S."/>
            <person name="Khan M.S."/>
            <person name="Azam M.S."/>
            <person name="Haque T."/>
            <person name="Lashkar M.Z.H."/>
            <person name="Akhand A.I."/>
            <person name="Morshed G."/>
            <person name="Roy S."/>
            <person name="Uddin K.S."/>
            <person name="Rabeya T."/>
            <person name="Hossain A.S."/>
            <person name="Chowdhury A."/>
            <person name="Snigdha A.R."/>
            <person name="Mortoza M.S."/>
            <person name="Matin S.A."/>
            <person name="Hoque S.M.E."/>
            <person name="Islam M.K."/>
            <person name="Roy D.K."/>
            <person name="Haider R."/>
            <person name="Moosa M.M."/>
            <person name="Elias S.M."/>
            <person name="Hasan A.M."/>
            <person name="Jahan S."/>
            <person name="Shafiuddin M."/>
            <person name="Mahmood N."/>
            <person name="Shommy N.S."/>
        </authorList>
    </citation>
    <scope>NUCLEOTIDE SEQUENCE [LARGE SCALE GENOMIC DNA]</scope>
    <source>
        <strain evidence="13">cv. O-4</strain>
    </source>
</reference>
<dbReference type="FunFam" id="1.10.10.60:FF:000009">
    <property type="entry name" value="transcription factor MYB1R1"/>
    <property type="match status" value="1"/>
</dbReference>
<dbReference type="GO" id="GO:0006355">
    <property type="term" value="P:regulation of DNA-templated transcription"/>
    <property type="evidence" value="ECO:0007669"/>
    <property type="project" value="UniProtKB-ARBA"/>
</dbReference>
<dbReference type="GO" id="GO:0005634">
    <property type="term" value="C:nucleus"/>
    <property type="evidence" value="ECO:0007669"/>
    <property type="project" value="UniProtKB-SubCell"/>
</dbReference>
<dbReference type="GO" id="GO:0003677">
    <property type="term" value="F:DNA binding"/>
    <property type="evidence" value="ECO:0007669"/>
    <property type="project" value="UniProtKB-KW"/>
</dbReference>
<evidence type="ECO:0000256" key="1">
    <source>
        <dbReference type="ARBA" id="ARBA00004123"/>
    </source>
</evidence>
<protein>
    <recommendedName>
        <fullName evidence="14">Zinc finger, CCHC-type</fullName>
    </recommendedName>
</protein>
<dbReference type="NCBIfam" id="TIGR01557">
    <property type="entry name" value="myb_SHAQKYF"/>
    <property type="match status" value="1"/>
</dbReference>